<dbReference type="RefSeq" id="WP_188812714.1">
    <property type="nucleotide sequence ID" value="NZ_BMHT01000002.1"/>
</dbReference>
<accession>A0ABQ1TXK4</accession>
<comment type="caution">
    <text evidence="1">The sequence shown here is derived from an EMBL/GenBank/DDBJ whole genome shotgun (WGS) entry which is preliminary data.</text>
</comment>
<sequence>METQVEQQLEKILPEDVARTFESAYHVIFQGDYDKVDDLLKNGGTLLKKAAQRFTTTQLILGIAGLAAVAVVVAKKAIEAADADAGTSATPAPDAK</sequence>
<evidence type="ECO:0000313" key="2">
    <source>
        <dbReference type="Proteomes" id="UP000632273"/>
    </source>
</evidence>
<dbReference type="Proteomes" id="UP000632273">
    <property type="component" value="Unassembled WGS sequence"/>
</dbReference>
<proteinExistence type="predicted"/>
<evidence type="ECO:0008006" key="3">
    <source>
        <dbReference type="Google" id="ProtNLM"/>
    </source>
</evidence>
<evidence type="ECO:0000313" key="1">
    <source>
        <dbReference type="EMBL" id="GGF04973.1"/>
    </source>
</evidence>
<dbReference type="EMBL" id="BMHT01000002">
    <property type="protein sequence ID" value="GGF04973.1"/>
    <property type="molecule type" value="Genomic_DNA"/>
</dbReference>
<organism evidence="1 2">
    <name type="scientific">Hymenobacter cavernae</name>
    <dbReference type="NCBI Taxonomy" id="2044852"/>
    <lineage>
        <taxon>Bacteria</taxon>
        <taxon>Pseudomonadati</taxon>
        <taxon>Bacteroidota</taxon>
        <taxon>Cytophagia</taxon>
        <taxon>Cytophagales</taxon>
        <taxon>Hymenobacteraceae</taxon>
        <taxon>Hymenobacter</taxon>
    </lineage>
</organism>
<reference evidence="2" key="1">
    <citation type="journal article" date="2019" name="Int. J. Syst. Evol. Microbiol.">
        <title>The Global Catalogue of Microorganisms (GCM) 10K type strain sequencing project: providing services to taxonomists for standard genome sequencing and annotation.</title>
        <authorList>
            <consortium name="The Broad Institute Genomics Platform"/>
            <consortium name="The Broad Institute Genome Sequencing Center for Infectious Disease"/>
            <person name="Wu L."/>
            <person name="Ma J."/>
        </authorList>
    </citation>
    <scope>NUCLEOTIDE SEQUENCE [LARGE SCALE GENOMIC DNA]</scope>
    <source>
        <strain evidence="2">CGMCC 1.15197</strain>
    </source>
</reference>
<name>A0ABQ1TXK4_9BACT</name>
<gene>
    <name evidence="1" type="ORF">GCM10011383_15140</name>
</gene>
<keyword evidence="2" id="KW-1185">Reference proteome</keyword>
<protein>
    <recommendedName>
        <fullName evidence="3">Recombination associated protein RdgC</fullName>
    </recommendedName>
</protein>